<evidence type="ECO:0000256" key="2">
    <source>
        <dbReference type="SAM" id="MobiDB-lite"/>
    </source>
</evidence>
<feature type="coiled-coil region" evidence="1">
    <location>
        <begin position="740"/>
        <end position="774"/>
    </location>
</feature>
<feature type="region of interest" description="Disordered" evidence="2">
    <location>
        <begin position="863"/>
        <end position="897"/>
    </location>
</feature>
<gene>
    <name evidence="3" type="ORF">Cvel_12320</name>
</gene>
<feature type="coiled-coil region" evidence="1">
    <location>
        <begin position="1429"/>
        <end position="1515"/>
    </location>
</feature>
<evidence type="ECO:0000313" key="3">
    <source>
        <dbReference type="EMBL" id="CEM53874.1"/>
    </source>
</evidence>
<evidence type="ECO:0000256" key="1">
    <source>
        <dbReference type="SAM" id="Coils"/>
    </source>
</evidence>
<dbReference type="EMBL" id="CDMZ01005734">
    <property type="protein sequence ID" value="CEM53874.1"/>
    <property type="molecule type" value="Genomic_DNA"/>
</dbReference>
<feature type="coiled-coil region" evidence="1">
    <location>
        <begin position="564"/>
        <end position="624"/>
    </location>
</feature>
<feature type="compositionally biased region" description="Low complexity" evidence="2">
    <location>
        <begin position="2358"/>
        <end position="2374"/>
    </location>
</feature>
<reference evidence="3" key="1">
    <citation type="submission" date="2014-11" db="EMBL/GenBank/DDBJ databases">
        <authorList>
            <person name="Otto D Thomas"/>
            <person name="Naeem Raeece"/>
        </authorList>
    </citation>
    <scope>NUCLEOTIDE SEQUENCE</scope>
</reference>
<protein>
    <submittedName>
        <fullName evidence="3">Uncharacterized protein</fullName>
    </submittedName>
</protein>
<dbReference type="VEuPathDB" id="CryptoDB:Cvel_12320"/>
<feature type="compositionally biased region" description="Basic and acidic residues" evidence="2">
    <location>
        <begin position="109"/>
        <end position="118"/>
    </location>
</feature>
<organism evidence="3">
    <name type="scientific">Chromera velia CCMP2878</name>
    <dbReference type="NCBI Taxonomy" id="1169474"/>
    <lineage>
        <taxon>Eukaryota</taxon>
        <taxon>Sar</taxon>
        <taxon>Alveolata</taxon>
        <taxon>Colpodellida</taxon>
        <taxon>Chromeraceae</taxon>
        <taxon>Chromera</taxon>
    </lineage>
</organism>
<sequence length="2407" mass="265562">MSGVGATVFCNRGAMPRSAPTSSGDSGTETSTASNADDMLNQASLEKILNRADDVLQRETPSGKPTTLLEILQKEKVNAESDTPVDETLATNEVEDRTGQTEDITPKTPTKDQTEDITPKTPTKDQLPGADAASDTVPSTVTTERDADSSPAEEGGEPSAVLSEVQMEKNLDKDVEEMQQLHPASFKTNEELRKNTVTEIESAPDVENVGNKIESFEEALKINVAELKPIVDSKEADIRELKDNDTLKLLETSELTAEQKRDFDGIALSASDGATAYKEEKFEMKELRSAYNEAWSKTKAGVRNSDQALVALISEEMALENIHTAKGTLTPEEVETLRNQIYDHAIASFIEMWSCSEETKCHLETTPSKQEDCKKDAEAMCKAASLEKERVFERESAPEVRAVEEDRGGAIVYPGEPHEEELATSGTPTSGQQAFFLERTPMPYLLLKAGTGPQRERGDLNLLQQAKTEPHASCKDFDIWAKYEVEVETGTGEAKKKETQCKDREDCSTAECVTNKTCKAENLFFMTRGRETPACTQVECKTGKEDGEFDPSLEVCRGGKASPVVELTNRKDAIEKLIANLKEGDNATNIETTLTALTDKNKELKDAEEALEKAKLAFDNMECDRTQKFDADNKKCIDKLEPDCKPEDGVEWKEGKCVLGNPATAQSQSGPTCTPAEKLDDNTKACVPKPKPECNGDKIEWDDAANKCKVTTGFLQTEARRPQQGDESLVFQEHKAAAAYDSKMALLDHLKEDLENKEKAVRDKKKEVATADAAYIVAVGGKSKAEQILRLRESAAKIQSAMQLADKQATLESSASGVAAAIRQAAETAVDHKEKIFQSAVMEEREELMEAAQKAFQAREAAKKAKAKTEGTGEGTDEASDATAATEETPQAQCEKDLTKKWDASADTPECKPKTEPECTGEKIAWTDGACKPKTAFLDSTVPTENLFHQKGAAVFLQLQETNGNCKVSEGKYAEDPTDPSSACKCIARGAVLDSASQKCQCTMTGVTGTDGLSEDKTRCNCGDGKAVNAAGDACIGQALVEKELKTQEDQAVLAQMRKQNTDMIATAEEATKLLSGYTNEMKSFAKTNTKEKDVQAKRSLPPKHLFMKKAEIDAKQAQDALSVQNDITGTVTQDNPEWYRTAKSLVGVSSSLGTAEVRKEEMNANMEAVMKNSVRASILASIEQLTLASRRRLLEEQFVEAVANAPYVAEVLARKKLVRSKVQNRLSFSPEVAEKRLNLLVESEKTALLPYYLAYLRSKRSQYEREAIRKPFYKALGTKNIGVIVNAGEPTEHMEADRSLDPAIERKVDPTTSTVKYAEKRAEVNQMIDVASQEMNSQTNAAPVVAAEVGEELIEFDDLGLSYPVSSFLQQNAEMVVEENNTPTKQMEMQAQKEEADAGDLPSAFLQLSSPSPAAFRFAARKVMPRYSDTHADERVSLEREVRNLDDEITALTIQLQDTTKEIQKAQTELVSNSQDPAMVKSQRRQLDEIQKKHDNLQTALEIAEKKRERIQNIYATQATRDNSVLAEISNLKGDMPKYLEAVEQEERLLLEIENLQTLVAMARRGDTSLFPSQALIQLELKRTELKEAQSSHKVLFEVMKRKLKRHNSFAFFEVAARQMTRHINQDFYDAQERCKKQNIRERLREYQGAVDRVRRKTEGASLVQRQQAGSSELGEAALHEKRVSSLVLSTKWERMKAKEDELEADQKRFVELRSKFTTDTIDLFDNTAMHSVSDHNKRQVLDNAKAYVTDQVAYDQIENAQSRLEQHQALRDPEYDDTAFDRAEEHRRQLKLVSEAARQHNVQFLKLRGELLKAVTSASERDVKKALEREMDKSVDFQLELIKEAIFGRSKVDGPTLIKLEALCKEDSRNQMIRVGKRVGGCRGALSGSTSLVYELEKEGVTPARDVDTLSKLGTMDDLQLRATVLRLREKQAEHILYQLATGDAANADDYMVEARRVRQLMDELRDIKKQKSDEDIKQLLAAQSVHTDGKLKNSNIFSLVHSVLDLTHQSLALPRTEKCVAKPLLESLYECEVGDPSCAAVNLTFQEIVEDESGETPPVTIEGSHIPGCCFLQTGEKLLMSKAEASKRKKMMDKQKTAMIEKRGASSFIQKQTGMALQGDNQGNVLVCAPEDLESPAGKKTEAQAEADGRAFCTHAGSRLSSRFGSLSRGAKAAALAVLGLEMAKVAPFPVQLSALQTAMSSRCTRFFPFHFFVSTFFNSFFASFFLSVSPQSAFTGNFVGERRASASSFLLLGEGELTGGLRGKEAELEGVVMNQRDLQKVDLGTKKGPGKLGPELSEVFCESKNLEECTRDLYSRLSEFIEESEVSLPPSPQPPSLYSYGGTGGEEDKEQDGEQTSSSSSSRKSTGGSSMLLKTTIPSVVSSHLPAAGISFSSSVPVVPVSL</sequence>
<name>A0A0G4IA28_9ALVE</name>
<accession>A0A0G4IA28</accession>
<proteinExistence type="predicted"/>
<keyword evidence="1" id="KW-0175">Coiled coil</keyword>
<feature type="compositionally biased region" description="Basic and acidic residues" evidence="2">
    <location>
        <begin position="48"/>
        <end position="57"/>
    </location>
</feature>
<feature type="region of interest" description="Disordered" evidence="2">
    <location>
        <begin position="1"/>
        <end position="161"/>
    </location>
</feature>
<feature type="compositionally biased region" description="Low complexity" evidence="2">
    <location>
        <begin position="21"/>
        <end position="34"/>
    </location>
</feature>
<feature type="region of interest" description="Disordered" evidence="2">
    <location>
        <begin position="2328"/>
        <end position="2375"/>
    </location>
</feature>